<comment type="similarity">
    <text evidence="1">Belongs to the AHA1 family.</text>
</comment>
<proteinExistence type="inferred from homology"/>
<evidence type="ECO:0000313" key="3">
    <source>
        <dbReference type="EMBL" id="MBR7678629.1"/>
    </source>
</evidence>
<feature type="domain" description="Activator of Hsp90 ATPase homologue 1/2-like C-terminal" evidence="2">
    <location>
        <begin position="6"/>
        <end position="122"/>
    </location>
</feature>
<reference evidence="3" key="1">
    <citation type="submission" date="2021-04" db="EMBL/GenBank/DDBJ databases">
        <title>Sequencing of actinobacteria type strains.</title>
        <authorList>
            <person name="Nguyen G.-S."/>
            <person name="Wentzel A."/>
        </authorList>
    </citation>
    <scope>NUCLEOTIDE SEQUENCE</scope>
    <source>
        <strain evidence="3">DSM 42095</strain>
    </source>
</reference>
<accession>A0A8T4J2K3</accession>
<evidence type="ECO:0000256" key="1">
    <source>
        <dbReference type="ARBA" id="ARBA00006817"/>
    </source>
</evidence>
<name>A0A8T4J2K3_9ACTN</name>
<evidence type="ECO:0000313" key="4">
    <source>
        <dbReference type="Proteomes" id="UP000675554"/>
    </source>
</evidence>
<dbReference type="SUPFAM" id="SSF55961">
    <property type="entry name" value="Bet v1-like"/>
    <property type="match status" value="1"/>
</dbReference>
<sequence length="218" mass="23285">MLRLAHPPEKVWRALTEPEQLVHWFPAAVEAEPFVGGGVAFAFPGEEPATGGEVTEFDPPRVFAFTWEGDHLRWEVAPDGTGGSEGEGGSVLTLVHSFDDRYGAASFATGWSACVAGLAALLSGEPVPEGDPDDMAATHERYVREFALSEGVSSVLPGGGWQVRFERQLVRPAEVAWERLDPEVDAELFPLGGETAADPPVLLEREWLAGGGPGQPLA</sequence>
<dbReference type="Proteomes" id="UP000675554">
    <property type="component" value="Unassembled WGS sequence"/>
</dbReference>
<dbReference type="EMBL" id="JAGSMN010001650">
    <property type="protein sequence ID" value="MBR7678629.1"/>
    <property type="molecule type" value="Genomic_DNA"/>
</dbReference>
<dbReference type="Gene3D" id="3.30.530.20">
    <property type="match status" value="1"/>
</dbReference>
<gene>
    <name evidence="3" type="ORF">KDA82_37860</name>
</gene>
<keyword evidence="4" id="KW-1185">Reference proteome</keyword>
<organism evidence="3 4">
    <name type="scientific">Streptomyces daliensis</name>
    <dbReference type="NCBI Taxonomy" id="299421"/>
    <lineage>
        <taxon>Bacteria</taxon>
        <taxon>Bacillati</taxon>
        <taxon>Actinomycetota</taxon>
        <taxon>Actinomycetes</taxon>
        <taxon>Kitasatosporales</taxon>
        <taxon>Streptomycetaceae</taxon>
        <taxon>Streptomyces</taxon>
    </lineage>
</organism>
<protein>
    <submittedName>
        <fullName evidence="3">SRPBCC domain-containing protein</fullName>
    </submittedName>
</protein>
<dbReference type="Pfam" id="PF08327">
    <property type="entry name" value="AHSA1"/>
    <property type="match status" value="1"/>
</dbReference>
<comment type="caution">
    <text evidence="3">The sequence shown here is derived from an EMBL/GenBank/DDBJ whole genome shotgun (WGS) entry which is preliminary data.</text>
</comment>
<evidence type="ECO:0000259" key="2">
    <source>
        <dbReference type="Pfam" id="PF08327"/>
    </source>
</evidence>
<dbReference type="InterPro" id="IPR013538">
    <property type="entry name" value="ASHA1/2-like_C"/>
</dbReference>
<dbReference type="InterPro" id="IPR023393">
    <property type="entry name" value="START-like_dom_sf"/>
</dbReference>
<feature type="non-terminal residue" evidence="3">
    <location>
        <position position="218"/>
    </location>
</feature>
<dbReference type="AlphaFoldDB" id="A0A8T4J2K3"/>